<evidence type="ECO:0000313" key="4">
    <source>
        <dbReference type="Proteomes" id="UP000247498"/>
    </source>
</evidence>
<dbReference type="InterPro" id="IPR000782">
    <property type="entry name" value="FAS1_domain"/>
</dbReference>
<dbReference type="SMART" id="SM00554">
    <property type="entry name" value="FAS1"/>
    <property type="match status" value="1"/>
</dbReference>
<gene>
    <name evidence="3" type="ORF">Rsub_09493</name>
</gene>
<dbReference type="Gene3D" id="2.30.180.10">
    <property type="entry name" value="FAS1 domain"/>
    <property type="match status" value="1"/>
</dbReference>
<evidence type="ECO:0000313" key="3">
    <source>
        <dbReference type="EMBL" id="GBF97020.1"/>
    </source>
</evidence>
<feature type="signal peptide" evidence="1">
    <location>
        <begin position="1"/>
        <end position="41"/>
    </location>
</feature>
<name>A0A2V0PGI6_9CHLO</name>
<dbReference type="Pfam" id="PF02469">
    <property type="entry name" value="Fasciclin"/>
    <property type="match status" value="1"/>
</dbReference>
<dbReference type="SUPFAM" id="SSF82153">
    <property type="entry name" value="FAS1 domain"/>
    <property type="match status" value="1"/>
</dbReference>
<reference evidence="3 4" key="1">
    <citation type="journal article" date="2018" name="Sci. Rep.">
        <title>Raphidocelis subcapitata (=Pseudokirchneriella subcapitata) provides an insight into genome evolution and environmental adaptations in the Sphaeropleales.</title>
        <authorList>
            <person name="Suzuki S."/>
            <person name="Yamaguchi H."/>
            <person name="Nakajima N."/>
            <person name="Kawachi M."/>
        </authorList>
    </citation>
    <scope>NUCLEOTIDE SEQUENCE [LARGE SCALE GENOMIC DNA]</scope>
    <source>
        <strain evidence="3 4">NIES-35</strain>
    </source>
</reference>
<feature type="domain" description="FAS1" evidence="2">
    <location>
        <begin position="52"/>
        <end position="195"/>
    </location>
</feature>
<dbReference type="InParanoid" id="A0A2V0PGI6"/>
<protein>
    <recommendedName>
        <fullName evidence="2">FAS1 domain-containing protein</fullName>
    </recommendedName>
</protein>
<comment type="caution">
    <text evidence="3">The sequence shown here is derived from an EMBL/GenBank/DDBJ whole genome shotgun (WGS) entry which is preliminary data.</text>
</comment>
<dbReference type="EMBL" id="BDRX01000091">
    <property type="protein sequence ID" value="GBF97020.1"/>
    <property type="molecule type" value="Genomic_DNA"/>
</dbReference>
<sequence>MLSSSHRNARPGSHSSRGPAAMRTAALVVVCLLSLAAPARALAPGGMNVTSAKNALVGIQMFPQVSVIETVIRGDDFMRGYLSQEGRVFTGFVPNDAATKALLREVGRYAGVALQNETFTRAVFRGMIVPGRAMSLDDLRAAAPLDLATLNGEPLRVTKDPSAPGGVLVGGFPILVSNVTTADKKAVMFVVDGVLVPPSQKQQLDWWIANAHGAAKAGAAAAAGSGGGAVVEAGPKAAAAASGAAARAGPALAAAAAAAAMVLGAVL</sequence>
<proteinExistence type="predicted"/>
<evidence type="ECO:0000256" key="1">
    <source>
        <dbReference type="SAM" id="SignalP"/>
    </source>
</evidence>
<dbReference type="AlphaFoldDB" id="A0A2V0PGI6"/>
<feature type="chain" id="PRO_5016133735" description="FAS1 domain-containing protein" evidence="1">
    <location>
        <begin position="42"/>
        <end position="267"/>
    </location>
</feature>
<accession>A0A2V0PGI6</accession>
<organism evidence="3 4">
    <name type="scientific">Raphidocelis subcapitata</name>
    <dbReference type="NCBI Taxonomy" id="307507"/>
    <lineage>
        <taxon>Eukaryota</taxon>
        <taxon>Viridiplantae</taxon>
        <taxon>Chlorophyta</taxon>
        <taxon>core chlorophytes</taxon>
        <taxon>Chlorophyceae</taxon>
        <taxon>CS clade</taxon>
        <taxon>Sphaeropleales</taxon>
        <taxon>Selenastraceae</taxon>
        <taxon>Raphidocelis</taxon>
    </lineage>
</organism>
<dbReference type="InterPro" id="IPR036378">
    <property type="entry name" value="FAS1_dom_sf"/>
</dbReference>
<dbReference type="OrthoDB" id="556506at2759"/>
<dbReference type="PROSITE" id="PS50213">
    <property type="entry name" value="FAS1"/>
    <property type="match status" value="1"/>
</dbReference>
<dbReference type="Proteomes" id="UP000247498">
    <property type="component" value="Unassembled WGS sequence"/>
</dbReference>
<evidence type="ECO:0000259" key="2">
    <source>
        <dbReference type="PROSITE" id="PS50213"/>
    </source>
</evidence>
<keyword evidence="1" id="KW-0732">Signal</keyword>
<keyword evidence="4" id="KW-1185">Reference proteome</keyword>